<dbReference type="PANTHER" id="PTHR10353">
    <property type="entry name" value="GLYCOSYL HYDROLASE"/>
    <property type="match status" value="1"/>
</dbReference>
<dbReference type="NCBIfam" id="NF011589">
    <property type="entry name" value="PRK15014.1"/>
    <property type="match status" value="1"/>
</dbReference>
<dbReference type="Gene3D" id="3.20.20.80">
    <property type="entry name" value="Glycosidases"/>
    <property type="match status" value="1"/>
</dbReference>
<organism evidence="7 8">
    <name type="scientific">Salinivibrio costicola subsp. alcaliphilus</name>
    <dbReference type="NCBI Taxonomy" id="272773"/>
    <lineage>
        <taxon>Bacteria</taxon>
        <taxon>Pseudomonadati</taxon>
        <taxon>Pseudomonadota</taxon>
        <taxon>Gammaproteobacteria</taxon>
        <taxon>Vibrionales</taxon>
        <taxon>Vibrionaceae</taxon>
        <taxon>Salinivibrio</taxon>
    </lineage>
</organism>
<dbReference type="RefSeq" id="WP_077669704.1">
    <property type="nucleotide sequence ID" value="NZ_MUFR01000026.1"/>
</dbReference>
<reference evidence="8" key="1">
    <citation type="submission" date="2017-01" db="EMBL/GenBank/DDBJ databases">
        <title>Draft genome of the species Salinivibrio costicola subsp. alcaliphilus.</title>
        <authorList>
            <person name="Lopez-Hermoso C."/>
            <person name="De La Haba R."/>
            <person name="Sanchez-Porro C."/>
            <person name="Ventosa A."/>
        </authorList>
    </citation>
    <scope>NUCLEOTIDE SEQUENCE [LARGE SCALE GENOMIC DNA]</scope>
    <source>
        <strain evidence="8">CBH448</strain>
    </source>
</reference>
<evidence type="ECO:0000256" key="6">
    <source>
        <dbReference type="RuleBase" id="RU004468"/>
    </source>
</evidence>
<dbReference type="NCBIfam" id="NF007154">
    <property type="entry name" value="PRK09589.1"/>
    <property type="match status" value="1"/>
</dbReference>
<dbReference type="SUPFAM" id="SSF51445">
    <property type="entry name" value="(Trans)glycosidases"/>
    <property type="match status" value="1"/>
</dbReference>
<accession>A0ABX3KR01</accession>
<dbReference type="EMBL" id="MUFR01000026">
    <property type="protein sequence ID" value="OOF33566.1"/>
    <property type="molecule type" value="Genomic_DNA"/>
</dbReference>
<dbReference type="PROSITE" id="PS00653">
    <property type="entry name" value="GLYCOSYL_HYDROL_F1_2"/>
    <property type="match status" value="1"/>
</dbReference>
<keyword evidence="3 6" id="KW-0326">Glycosidase</keyword>
<dbReference type="PROSITE" id="PS00572">
    <property type="entry name" value="GLYCOSYL_HYDROL_F1_1"/>
    <property type="match status" value="1"/>
</dbReference>
<dbReference type="Proteomes" id="UP000189431">
    <property type="component" value="Unassembled WGS sequence"/>
</dbReference>
<feature type="active site" description="Nucleophile" evidence="4">
    <location>
        <position position="374"/>
    </location>
</feature>
<dbReference type="InterPro" id="IPR018120">
    <property type="entry name" value="Glyco_hydro_1_AS"/>
</dbReference>
<dbReference type="InterPro" id="IPR001360">
    <property type="entry name" value="Glyco_hydro_1"/>
</dbReference>
<evidence type="ECO:0000256" key="1">
    <source>
        <dbReference type="ARBA" id="ARBA00010838"/>
    </source>
</evidence>
<evidence type="ECO:0000313" key="7">
    <source>
        <dbReference type="EMBL" id="OOF33566.1"/>
    </source>
</evidence>
<protein>
    <submittedName>
        <fullName evidence="7">6-phospho-beta-glucosidase</fullName>
    </submittedName>
</protein>
<dbReference type="PANTHER" id="PTHR10353:SF122">
    <property type="entry name" value="6-PHOSPHO-BETA-GLUCOSIDASE ASCB-RELATED"/>
    <property type="match status" value="1"/>
</dbReference>
<comment type="similarity">
    <text evidence="1 5">Belongs to the glycosyl hydrolase 1 family.</text>
</comment>
<gene>
    <name evidence="7" type="ORF">BZJ21_10070</name>
</gene>
<dbReference type="PRINTS" id="PR00131">
    <property type="entry name" value="GLHYDRLASE1"/>
</dbReference>
<dbReference type="InterPro" id="IPR017853">
    <property type="entry name" value="GH"/>
</dbReference>
<comment type="caution">
    <text evidence="7">The sequence shown here is derived from an EMBL/GenBank/DDBJ whole genome shotgun (WGS) entry which is preliminary data.</text>
</comment>
<evidence type="ECO:0000256" key="4">
    <source>
        <dbReference type="PROSITE-ProRule" id="PRU10055"/>
    </source>
</evidence>
<evidence type="ECO:0000256" key="2">
    <source>
        <dbReference type="ARBA" id="ARBA00022801"/>
    </source>
</evidence>
<evidence type="ECO:0000313" key="8">
    <source>
        <dbReference type="Proteomes" id="UP000189431"/>
    </source>
</evidence>
<keyword evidence="8" id="KW-1185">Reference proteome</keyword>
<evidence type="ECO:0000256" key="3">
    <source>
        <dbReference type="ARBA" id="ARBA00023295"/>
    </source>
</evidence>
<dbReference type="Pfam" id="PF00232">
    <property type="entry name" value="Glyco_hydro_1"/>
    <property type="match status" value="1"/>
</dbReference>
<name>A0ABX3KR01_SALCS</name>
<evidence type="ECO:0000256" key="5">
    <source>
        <dbReference type="RuleBase" id="RU003690"/>
    </source>
</evidence>
<sequence length="476" mass="54288">MSNKFPDNFLWGGAVAAHQVEGGWNCDGKGVSIVDVLTKGEHGVPRKITEQVQAEETYPNHQAVDFYHRYRDDIAMFAEMGFKCFRTSIAWSRIFPNGDEATPNEAGLAFYDGLIDCLLEHDIEPVITLSHFEMPHHLVSEYGGWANRAVVDHFVRFCEAVLTRYRDKVTYWITFNEINNQLNWDYPLFGYCNSGVVFTEHDHPEQTLYQVLHHQFVASAKVVALGHVINSEFSIGSMIHMMPLYPATCHPDDMLASQQAMRDKYLCSDVQIRGHYPHYIWPQWASKGIKVVMHDDDAQILKNGQADFLAISYYMTNIVDANPPEQDENALFSASRLNPHLPASDWGWQIDPKGLRYALSELYERYELPIFVVENGLGAVDIPDQTGAINDDYRIDYLSQHIEALEEAISLDGVDVMGYTPWGCIDCVSFTTGEYRKRYGFIYVDRHDDGSGDFSRSRKKSFDWYKQVIANNGLTG</sequence>
<proteinExistence type="inferred from homology"/>
<keyword evidence="2 6" id="KW-0378">Hydrolase</keyword>
<dbReference type="InterPro" id="IPR033132">
    <property type="entry name" value="GH_1_N_CS"/>
</dbReference>